<dbReference type="NCBIfam" id="TIGR01509">
    <property type="entry name" value="HAD-SF-IA-v3"/>
    <property type="match status" value="1"/>
</dbReference>
<dbReference type="EMBL" id="QQXK01000016">
    <property type="protein sequence ID" value="RII42074.1"/>
    <property type="molecule type" value="Genomic_DNA"/>
</dbReference>
<dbReference type="CDD" id="cd07505">
    <property type="entry name" value="HAD_BPGM-like"/>
    <property type="match status" value="1"/>
</dbReference>
<organism evidence="1 2">
    <name type="scientific">Galactobacter valiniphilus</name>
    <dbReference type="NCBI Taxonomy" id="2676122"/>
    <lineage>
        <taxon>Bacteria</taxon>
        <taxon>Bacillati</taxon>
        <taxon>Actinomycetota</taxon>
        <taxon>Actinomycetes</taxon>
        <taxon>Micrococcales</taxon>
        <taxon>Micrococcaceae</taxon>
        <taxon>Galactobacter</taxon>
    </lineage>
</organism>
<sequence length="236" mass="24907">MQQPSSTALPQAVLWDMDGTLIDSEPLWMGGEIELMVRHGLEWTHEDALQMVGMALPDGAAVLQGAGLALENREIVDTLIAHVLAGLRTAVEWRPGARELLLELHAAGVPQALVTMSETPLAEALIEGLPFNPFDAVVTGDLVTRGKPDPEPYARGLELLSAKHGELDPSRSVAIEDSRPGTASAIAAGLVTVGVPFMQGLPRLADLNLLTSLEGVDAAALGRIVADDAARRVPRG</sequence>
<name>A0A399JA16_9MICC</name>
<gene>
    <name evidence="1" type="ORF">DWB68_09115</name>
</gene>
<proteinExistence type="predicted"/>
<protein>
    <submittedName>
        <fullName evidence="1">HAD family phosphatase</fullName>
    </submittedName>
</protein>
<dbReference type="AlphaFoldDB" id="A0A399JA16"/>
<accession>A0A399JA16</accession>
<dbReference type="PANTHER" id="PTHR18901">
    <property type="entry name" value="2-DEOXYGLUCOSE-6-PHOSPHATE PHOSPHATASE 2"/>
    <property type="match status" value="1"/>
</dbReference>
<dbReference type="SUPFAM" id="SSF56784">
    <property type="entry name" value="HAD-like"/>
    <property type="match status" value="1"/>
</dbReference>
<dbReference type="InterPro" id="IPR023214">
    <property type="entry name" value="HAD_sf"/>
</dbReference>
<comment type="caution">
    <text evidence="1">The sequence shown here is derived from an EMBL/GenBank/DDBJ whole genome shotgun (WGS) entry which is preliminary data.</text>
</comment>
<dbReference type="SFLD" id="SFLDG01129">
    <property type="entry name" value="C1.5:_HAD__Beta-PGM__Phosphata"/>
    <property type="match status" value="1"/>
</dbReference>
<dbReference type="InterPro" id="IPR023198">
    <property type="entry name" value="PGP-like_dom2"/>
</dbReference>
<dbReference type="InterPro" id="IPR036412">
    <property type="entry name" value="HAD-like_sf"/>
</dbReference>
<dbReference type="SFLD" id="SFLDS00003">
    <property type="entry name" value="Haloacid_Dehalogenase"/>
    <property type="match status" value="1"/>
</dbReference>
<dbReference type="Gene3D" id="3.40.50.1000">
    <property type="entry name" value="HAD superfamily/HAD-like"/>
    <property type="match status" value="1"/>
</dbReference>
<keyword evidence="2" id="KW-1185">Reference proteome</keyword>
<dbReference type="PANTHER" id="PTHR18901:SF38">
    <property type="entry name" value="PSEUDOURIDINE-5'-PHOSPHATASE"/>
    <property type="match status" value="1"/>
</dbReference>
<dbReference type="Pfam" id="PF00702">
    <property type="entry name" value="Hydrolase"/>
    <property type="match status" value="1"/>
</dbReference>
<dbReference type="Proteomes" id="UP000265419">
    <property type="component" value="Unassembled WGS sequence"/>
</dbReference>
<evidence type="ECO:0000313" key="1">
    <source>
        <dbReference type="EMBL" id="RII42074.1"/>
    </source>
</evidence>
<evidence type="ECO:0000313" key="2">
    <source>
        <dbReference type="Proteomes" id="UP000265419"/>
    </source>
</evidence>
<dbReference type="Gene3D" id="1.10.150.240">
    <property type="entry name" value="Putative phosphatase, domain 2"/>
    <property type="match status" value="1"/>
</dbReference>
<reference evidence="1 2" key="1">
    <citation type="submission" date="2018-07" db="EMBL/GenBank/DDBJ databases">
        <title>Arthrobacter sp. nov., isolated from raw cow's milk with high bacterial count.</title>
        <authorList>
            <person name="Hahne J."/>
            <person name="Isele D."/>
            <person name="Lipski A."/>
        </authorList>
    </citation>
    <scope>NUCLEOTIDE SEQUENCE [LARGE SCALE GENOMIC DNA]</scope>
    <source>
        <strain evidence="1 2">JZ R-35</strain>
    </source>
</reference>
<dbReference type="InterPro" id="IPR006439">
    <property type="entry name" value="HAD-SF_hydro_IA"/>
</dbReference>
<dbReference type="RefSeq" id="WP_119424830.1">
    <property type="nucleotide sequence ID" value="NZ_QQXK01000016.1"/>
</dbReference>